<dbReference type="PANTHER" id="PTHR45398">
    <property type="match status" value="1"/>
</dbReference>
<protein>
    <submittedName>
        <fullName evidence="2">Non-ribosomal peptide synthetase</fullName>
    </submittedName>
</protein>
<reference evidence="2" key="1">
    <citation type="submission" date="2020-01" db="EMBL/GenBank/DDBJ databases">
        <title>Insect and environment-associated Actinomycetes.</title>
        <authorList>
            <person name="Currrie C."/>
            <person name="Chevrette M."/>
            <person name="Carlson C."/>
            <person name="Stubbendieck R."/>
            <person name="Wendt-Pienkowski E."/>
        </authorList>
    </citation>
    <scope>NUCLEOTIDE SEQUENCE</scope>
    <source>
        <strain evidence="2">SID505</strain>
    </source>
</reference>
<dbReference type="InterPro" id="IPR010060">
    <property type="entry name" value="NRPS_synth"/>
</dbReference>
<dbReference type="Gene3D" id="3.30.559.30">
    <property type="entry name" value="Nonribosomal peptide synthetase, condensation domain"/>
    <property type="match status" value="1"/>
</dbReference>
<evidence type="ECO:0000259" key="1">
    <source>
        <dbReference type="Pfam" id="PF00668"/>
    </source>
</evidence>
<gene>
    <name evidence="2" type="ORF">G3I43_11790</name>
</gene>
<dbReference type="Pfam" id="PF00668">
    <property type="entry name" value="Condensation"/>
    <property type="match status" value="1"/>
</dbReference>
<dbReference type="GO" id="GO:0003824">
    <property type="term" value="F:catalytic activity"/>
    <property type="evidence" value="ECO:0007669"/>
    <property type="project" value="InterPro"/>
</dbReference>
<dbReference type="InterPro" id="IPR023213">
    <property type="entry name" value="CAT-like_dom_sf"/>
</dbReference>
<dbReference type="InterPro" id="IPR001242">
    <property type="entry name" value="Condensation_dom"/>
</dbReference>
<dbReference type="SUPFAM" id="SSF52777">
    <property type="entry name" value="CoA-dependent acyltransferases"/>
    <property type="match status" value="2"/>
</dbReference>
<dbReference type="EMBL" id="JAAGMK010000321">
    <property type="protein sequence ID" value="NEB84851.1"/>
    <property type="molecule type" value="Genomic_DNA"/>
</dbReference>
<comment type="caution">
    <text evidence="2">The sequence shown here is derived from an EMBL/GenBank/DDBJ whole genome shotgun (WGS) entry which is preliminary data.</text>
</comment>
<feature type="domain" description="Condensation" evidence="1">
    <location>
        <begin position="34"/>
        <end position="262"/>
    </location>
</feature>
<evidence type="ECO:0000313" key="2">
    <source>
        <dbReference type="EMBL" id="NEB84851.1"/>
    </source>
</evidence>
<dbReference type="GO" id="GO:0008610">
    <property type="term" value="P:lipid biosynthetic process"/>
    <property type="evidence" value="ECO:0007669"/>
    <property type="project" value="UniProtKB-ARBA"/>
</dbReference>
<dbReference type="NCBIfam" id="TIGR01720">
    <property type="entry name" value="NRPS-para261"/>
    <property type="match status" value="1"/>
</dbReference>
<proteinExistence type="predicted"/>
<dbReference type="RefSeq" id="WP_239148400.1">
    <property type="nucleotide sequence ID" value="NZ_JAAGMK010000321.1"/>
</dbReference>
<feature type="non-terminal residue" evidence="2">
    <location>
        <position position="1"/>
    </location>
</feature>
<sequence length="395" mass="42223">RAARGLDAETGDIARLVWFDATEPAHTGEAGPGLLLVLVHGLAADTESLRLLRADLATCWEALATGGQPAPYPDGTSYRRWAQHLLAAAQDPERERELDRWTAVLTAPDSRVTEPAPKPGDGVTDAPETLTRALPARATEPLLHRAPEAFNCDVDDLLLTAFSLAFAHWRRRRLRDHLSGTSVLVDLERDGRQTFADGQDLTRTLGRFAGAHPVRLDPGTVDRTELDSGGQAVGNAVKAVKEQLRSVPDHGVGYGMLRHLNPRTAAVLAALPAPAVGFGRLGRADAEDGAGWPLSGRHTEPAAGLREGHALEVTSSVTAGAEGPRLAVTCVWRAELTDRAGMGELVDDWFRALEALVTRSQAVDAGGHTPSDLSLVGLDQDEIDVLEADGRYFSS</sequence>
<dbReference type="AlphaFoldDB" id="A0A6G3SPL2"/>
<dbReference type="Gene3D" id="3.30.559.10">
    <property type="entry name" value="Chloramphenicol acetyltransferase-like domain"/>
    <property type="match status" value="1"/>
</dbReference>
<organism evidence="2">
    <name type="scientific">Streptomyces anulatus</name>
    <name type="common">Streptomyces chrysomallus</name>
    <dbReference type="NCBI Taxonomy" id="1892"/>
    <lineage>
        <taxon>Bacteria</taxon>
        <taxon>Bacillati</taxon>
        <taxon>Actinomycetota</taxon>
        <taxon>Actinomycetes</taxon>
        <taxon>Kitasatosporales</taxon>
        <taxon>Streptomycetaceae</taxon>
        <taxon>Streptomyces</taxon>
    </lineage>
</organism>
<dbReference type="PANTHER" id="PTHR45398:SF1">
    <property type="entry name" value="ENZYME, PUTATIVE (JCVI)-RELATED"/>
    <property type="match status" value="1"/>
</dbReference>
<accession>A0A6G3SPL2</accession>
<name>A0A6G3SPL2_STRAQ</name>